<dbReference type="InterPro" id="IPR038734">
    <property type="entry name" value="YhaN_AAA"/>
</dbReference>
<protein>
    <recommendedName>
        <fullName evidence="3">YhaN AAA domain-containing protein</fullName>
    </recommendedName>
</protein>
<organism evidence="4">
    <name type="scientific">Metalysinibacillus saudimassiliensis</name>
    <dbReference type="NCBI Taxonomy" id="1461583"/>
    <lineage>
        <taxon>Bacteria</taxon>
        <taxon>Bacillati</taxon>
        <taxon>Bacillota</taxon>
        <taxon>Bacilli</taxon>
        <taxon>Bacillales</taxon>
        <taxon>Caryophanaceae</taxon>
        <taxon>Metalysinibacillus</taxon>
    </lineage>
</organism>
<feature type="coiled-coil region" evidence="1">
    <location>
        <begin position="536"/>
        <end position="570"/>
    </location>
</feature>
<dbReference type="AlphaFoldDB" id="A0A078M9Y0"/>
<dbReference type="EMBL" id="LN483075">
    <property type="protein sequence ID" value="CEA03049.1"/>
    <property type="molecule type" value="Genomic_DNA"/>
</dbReference>
<evidence type="ECO:0000313" key="4">
    <source>
        <dbReference type="EMBL" id="CEA03049.1"/>
    </source>
</evidence>
<feature type="coiled-coil region" evidence="1">
    <location>
        <begin position="177"/>
        <end position="228"/>
    </location>
</feature>
<evidence type="ECO:0000256" key="2">
    <source>
        <dbReference type="SAM" id="Phobius"/>
    </source>
</evidence>
<accession>A0A078M9Y0</accession>
<dbReference type="Pfam" id="PF13514">
    <property type="entry name" value="AAA_27"/>
    <property type="match status" value="1"/>
</dbReference>
<keyword evidence="1" id="KW-0175">Coiled coil</keyword>
<dbReference type="InterPro" id="IPR027417">
    <property type="entry name" value="P-loop_NTPase"/>
</dbReference>
<dbReference type="Gene3D" id="3.40.50.300">
    <property type="entry name" value="P-loop containing nucleotide triphosphate hydrolases"/>
    <property type="match status" value="2"/>
</dbReference>
<dbReference type="PANTHER" id="PTHR41259:SF1">
    <property type="entry name" value="DOUBLE-STRAND BREAK REPAIR RAD50 ATPASE, PUTATIVE-RELATED"/>
    <property type="match status" value="1"/>
</dbReference>
<feature type="transmembrane region" description="Helical" evidence="2">
    <location>
        <begin position="425"/>
        <end position="444"/>
    </location>
</feature>
<evidence type="ECO:0000256" key="1">
    <source>
        <dbReference type="SAM" id="Coils"/>
    </source>
</evidence>
<dbReference type="HOGENOM" id="CLU_006135_1_0_9"/>
<evidence type="ECO:0000259" key="3">
    <source>
        <dbReference type="Pfam" id="PF13514"/>
    </source>
</evidence>
<feature type="domain" description="YhaN AAA" evidence="3">
    <location>
        <begin position="1"/>
        <end position="202"/>
    </location>
</feature>
<reference evidence="4" key="1">
    <citation type="submission" date="2014-07" db="EMBL/GenBank/DDBJ databases">
        <authorList>
            <person name="Urmite Genomes Urmite Genomes"/>
        </authorList>
    </citation>
    <scope>NUCLEOTIDE SEQUENCE</scope>
    <source>
        <strain evidence="4">13S34_air</strain>
    </source>
</reference>
<feature type="coiled-coil region" evidence="1">
    <location>
        <begin position="473"/>
        <end position="507"/>
    </location>
</feature>
<keyword evidence="2" id="KW-0472">Membrane</keyword>
<dbReference type="PATRIC" id="fig|1461583.4.peg.1374"/>
<keyword evidence="2" id="KW-1133">Transmembrane helix</keyword>
<feature type="coiled-coil region" evidence="1">
    <location>
        <begin position="595"/>
        <end position="625"/>
    </location>
</feature>
<gene>
    <name evidence="4" type="ORF">BN1050_01417</name>
</gene>
<keyword evidence="2" id="KW-0812">Transmembrane</keyword>
<dbReference type="SUPFAM" id="SSF52540">
    <property type="entry name" value="P-loop containing nucleoside triphosphate hydrolases"/>
    <property type="match status" value="1"/>
</dbReference>
<dbReference type="PANTHER" id="PTHR41259">
    <property type="entry name" value="DOUBLE-STRAND BREAK REPAIR RAD50 ATPASE, PUTATIVE-RELATED"/>
    <property type="match status" value="1"/>
</dbReference>
<feature type="transmembrane region" description="Helical" evidence="2">
    <location>
        <begin position="450"/>
        <end position="468"/>
    </location>
</feature>
<proteinExistence type="predicted"/>
<name>A0A078M9Y0_9BACL</name>
<sequence>MYIKELHIYGFGKHENKKITLHDGLSVIYGDNEAGKTTIQQFILQVFYGFPTKQEAQRNYEPRATASYGGKITIVHQAYGECEIERVRGTKPSGDVVVTLPTKERKDEAFLPHLLYGYSRKSLEAIFAFSVEELQGMERLSEEALSQVLLASGTTDIEKLTAMAQQVARDASTTQLLDRHVQKISNLEKQIKDMKRHIASYESEAKTLQEVERTIERLRAEKVKLHQNWQYYVTLQQQLPLLIERERIEAALQVAQVLDFARDEMKHFTFIKEEILKSETAVRNLQQERQQEEPALSFNHERYTQANEMLTHETRWHQTMEKIARLQEEILIVERDNAKQFRLLGVDQAEEQAVMLAQDVSIEKEEQFQQVVRQLKEIDAQLSMQIHTLNDVHKELEALEGTTDTEGIRMRRKEEREQRIRQMQFVKFMSAIAAVLFLLMSWWWQNVYTFIVGIACVLVFLYIVQLRLRMSSEQFVEQQIDSYKQRYMKIKEDIQTLELQQDEQEAVLQTYVQAFYTKPVTDRSLMKELFIRIRKLQEDAQTIATKKELLAEAQQQQQQLVAQVQQIVEADVSLAEAFPSVHKLREQMQVAYEAYSRATKRMAAIDKEVDRLQALIDERTQQQQQYFAKMTVADERELYEAYNEWELVQERKERLTQLNEQITVATPTTLDAETIALQLETLHYEEQATEKSLQEKMQEQATLTQLLLSKEEDESYGIIVQAYEQEKAAFYKATAQWATERAVITAIEQTFSQLRERKLPQVLAYASEYFSVLTNRHYTKVFVNEDGYFEVEAVDGVRYRIIELSQATKQQAYTALRFALAKTLEKSAPLPFMMDDPFVHFDRNRFMYMVQLIRTISKERQIIYFTCQAPDIWQQGEVQQL</sequence>